<sequence>MLLGVVASANLNATKTSAQVRTAVSGISNSISTGIQGGVASNFHFKIPKIERKNLTAYIQSKSRLAALQSQVRSFPTSLTKESGTCNTTSCTATLNGTTDCTIGGSNSGTMTLDKMKVSYTANMGGAGLSFKMNMDGNLTMNKCASQSNDWFNFPGLTTSITTGDLNVSGDYNLEMVSMDMATNTSVIKYLEKYVTKSSNLAINGGAAQTVNVTSNVDMQITSKVTITENPTFSNSAFKFKAGYVDTLTGTVAVSGSVGGGNVSVSRTYNNDKFTYDVACDFKIDSESKMTGDCTVTVK</sequence>
<accession>A0ABX9M013</accession>
<keyword evidence="2" id="KW-1185">Reference proteome</keyword>
<reference evidence="2" key="1">
    <citation type="submission" date="2018-05" db="EMBL/GenBank/DDBJ databases">
        <title>Leptospira yasudae sp. nov. and Leptospira stimsonii sp. nov., two pathogenic species of the genus Leptospira isolated from environmental sources.</title>
        <authorList>
            <person name="Casanovas-Massana A."/>
            <person name="Hamond C."/>
            <person name="Santos L.A."/>
            <person name="Hacker K.P."/>
            <person name="Balassiano I."/>
            <person name="Medeiros M.A."/>
            <person name="Reis M.G."/>
            <person name="Ko A.I."/>
            <person name="Wunder E.A."/>
        </authorList>
    </citation>
    <scope>NUCLEOTIDE SEQUENCE [LARGE SCALE GENOMIC DNA]</scope>
    <source>
        <strain evidence="2">B21</strain>
    </source>
</reference>
<comment type="caution">
    <text evidence="1">The sequence shown here is derived from an EMBL/GenBank/DDBJ whole genome shotgun (WGS) entry which is preliminary data.</text>
</comment>
<dbReference type="Proteomes" id="UP000285569">
    <property type="component" value="Unassembled WGS sequence"/>
</dbReference>
<evidence type="ECO:0000313" key="1">
    <source>
        <dbReference type="EMBL" id="RHX78625.1"/>
    </source>
</evidence>
<organism evidence="1 2">
    <name type="scientific">Leptospira yasudae</name>
    <dbReference type="NCBI Taxonomy" id="2202201"/>
    <lineage>
        <taxon>Bacteria</taxon>
        <taxon>Pseudomonadati</taxon>
        <taxon>Spirochaetota</taxon>
        <taxon>Spirochaetia</taxon>
        <taxon>Leptospirales</taxon>
        <taxon>Leptospiraceae</taxon>
        <taxon>Leptospira</taxon>
    </lineage>
</organism>
<gene>
    <name evidence="1" type="ORF">DLM77_16200</name>
</gene>
<protein>
    <submittedName>
        <fullName evidence="1">Uncharacterized protein</fullName>
    </submittedName>
</protein>
<evidence type="ECO:0000313" key="2">
    <source>
        <dbReference type="Proteomes" id="UP000285569"/>
    </source>
</evidence>
<dbReference type="EMBL" id="QHCR01000007">
    <property type="protein sequence ID" value="RHX78625.1"/>
    <property type="molecule type" value="Genomic_DNA"/>
</dbReference>
<proteinExistence type="predicted"/>
<name>A0ABX9M013_9LEPT</name>
<reference evidence="1 2" key="2">
    <citation type="journal article" date="2020" name="Int. J. Syst. Evol. Microbiol.">
        <title>Leptospira yasudae sp. nov. and Leptospira stimsonii sp. nov., two new species of the pathogenic group isolated from environmental sources.</title>
        <authorList>
            <person name="Casanovas-Massana A."/>
            <person name="Hamond C."/>
            <person name="Santos L.A."/>
            <person name="de Oliveira D."/>
            <person name="Hacker K.P."/>
            <person name="Balassiano I."/>
            <person name="Costa F."/>
            <person name="Medeiros M.A."/>
            <person name="Reis M.G."/>
            <person name="Ko A.I."/>
            <person name="Wunder E.A."/>
        </authorList>
    </citation>
    <scope>NUCLEOTIDE SEQUENCE [LARGE SCALE GENOMIC DNA]</scope>
    <source>
        <strain evidence="1 2">B21</strain>
    </source>
</reference>
<dbReference type="RefSeq" id="WP_118957070.1">
    <property type="nucleotide sequence ID" value="NZ_QHCR01000007.1"/>
</dbReference>